<dbReference type="GO" id="GO:0003677">
    <property type="term" value="F:DNA binding"/>
    <property type="evidence" value="ECO:0007669"/>
    <property type="project" value="InterPro"/>
</dbReference>
<dbReference type="SUPFAM" id="SSF46689">
    <property type="entry name" value="Homeodomain-like"/>
    <property type="match status" value="2"/>
</dbReference>
<dbReference type="InterPro" id="IPR009057">
    <property type="entry name" value="Homeodomain-like_sf"/>
</dbReference>
<dbReference type="Proteomes" id="UP001274896">
    <property type="component" value="Unassembled WGS sequence"/>
</dbReference>
<dbReference type="InterPro" id="IPR046903">
    <property type="entry name" value="Mab-21-like_nuc_Trfase"/>
</dbReference>
<feature type="domain" description="Mab-21-like nucleotidyltransferase" evidence="2">
    <location>
        <begin position="431"/>
        <end position="471"/>
    </location>
</feature>
<dbReference type="Pfam" id="PF25787">
    <property type="entry name" value="HTH_SB"/>
    <property type="match status" value="1"/>
</dbReference>
<evidence type="ECO:0000313" key="4">
    <source>
        <dbReference type="EMBL" id="KAK3543850.1"/>
    </source>
</evidence>
<dbReference type="Gene3D" id="1.10.10.10">
    <property type="entry name" value="Winged helix-like DNA-binding domain superfamily/Winged helix DNA-binding domain"/>
    <property type="match status" value="1"/>
</dbReference>
<dbReference type="Gene3D" id="3.30.460.90">
    <property type="match status" value="1"/>
</dbReference>
<comment type="caution">
    <text evidence="4">The sequence shown here is derived from an EMBL/GenBank/DDBJ whole genome shotgun (WGS) entry which is preliminary data.</text>
</comment>
<evidence type="ECO:0000259" key="3">
    <source>
        <dbReference type="Pfam" id="PF25787"/>
    </source>
</evidence>
<dbReference type="Pfam" id="PF03281">
    <property type="entry name" value="Mab-21"/>
    <property type="match status" value="2"/>
</dbReference>
<dbReference type="InterPro" id="IPR036388">
    <property type="entry name" value="WH-like_DNA-bd_sf"/>
</dbReference>
<dbReference type="InterPro" id="IPR057667">
    <property type="entry name" value="HTH_SB"/>
</dbReference>
<organism evidence="4 5">
    <name type="scientific">Hemibagrus guttatus</name>
    <dbReference type="NCBI Taxonomy" id="175788"/>
    <lineage>
        <taxon>Eukaryota</taxon>
        <taxon>Metazoa</taxon>
        <taxon>Chordata</taxon>
        <taxon>Craniata</taxon>
        <taxon>Vertebrata</taxon>
        <taxon>Euteleostomi</taxon>
        <taxon>Actinopterygii</taxon>
        <taxon>Neopterygii</taxon>
        <taxon>Teleostei</taxon>
        <taxon>Ostariophysi</taxon>
        <taxon>Siluriformes</taxon>
        <taxon>Bagridae</taxon>
        <taxon>Hemibagrus</taxon>
    </lineage>
</organism>
<dbReference type="InterPro" id="IPR024810">
    <property type="entry name" value="MAB21L/cGLR"/>
</dbReference>
<dbReference type="PANTHER" id="PTHR10656">
    <property type="entry name" value="CELL FATE DETERMINING PROTEIN MAB21-RELATED"/>
    <property type="match status" value="1"/>
</dbReference>
<keyword evidence="5" id="KW-1185">Reference proteome</keyword>
<evidence type="ECO:0008006" key="6">
    <source>
        <dbReference type="Google" id="ProtNLM"/>
    </source>
</evidence>
<dbReference type="Gene3D" id="3.30.420.10">
    <property type="entry name" value="Ribonuclease H-like superfamily/Ribonuclease H"/>
    <property type="match status" value="2"/>
</dbReference>
<gene>
    <name evidence="4" type="ORF">QTP70_030066</name>
</gene>
<dbReference type="SMART" id="SM01265">
    <property type="entry name" value="Mab-21"/>
    <property type="match status" value="1"/>
</dbReference>
<accession>A0AAE0R5S6</accession>
<evidence type="ECO:0000313" key="5">
    <source>
        <dbReference type="Proteomes" id="UP001274896"/>
    </source>
</evidence>
<dbReference type="InterPro" id="IPR036397">
    <property type="entry name" value="RNaseH_sf"/>
</dbReference>
<dbReference type="AlphaFoldDB" id="A0AAE0R5S6"/>
<dbReference type="PANTHER" id="PTHR10656:SF30">
    <property type="entry name" value="PROTEIN MAB-21-LIKE 3"/>
    <property type="match status" value="1"/>
</dbReference>
<feature type="domain" description="Mab-21-like nucleotidyltransferase" evidence="2">
    <location>
        <begin position="83"/>
        <end position="255"/>
    </location>
</feature>
<evidence type="ECO:0000259" key="2">
    <source>
        <dbReference type="Pfam" id="PF03281"/>
    </source>
</evidence>
<name>A0AAE0R5S6_9TELE</name>
<dbReference type="Pfam" id="PF01498">
    <property type="entry name" value="HTH_Tnp_Tc3_2"/>
    <property type="match status" value="1"/>
</dbReference>
<protein>
    <recommendedName>
        <fullName evidence="6">Transposase Tc1-like domain-containing protein</fullName>
    </recommendedName>
</protein>
<feature type="domain" description="Transposase Tc1-like" evidence="1">
    <location>
        <begin position="333"/>
        <end position="402"/>
    </location>
</feature>
<dbReference type="GO" id="GO:0006313">
    <property type="term" value="P:DNA transposition"/>
    <property type="evidence" value="ECO:0007669"/>
    <property type="project" value="InterPro"/>
</dbReference>
<feature type="domain" description="Sleeping Beauty transposase HTH" evidence="3">
    <location>
        <begin position="263"/>
        <end position="314"/>
    </location>
</feature>
<dbReference type="GO" id="GO:0015074">
    <property type="term" value="P:DNA integration"/>
    <property type="evidence" value="ECO:0007669"/>
    <property type="project" value="InterPro"/>
</dbReference>
<sequence length="688" mass="78618">MTNFTEEDLDHYLQNQVDLRHRQVSKSVEEVQKIIKDLTAEISSKDSRFHSIAHTGVHNNSFKDQPALASKWAALLQGRGTFNPAIQVLTPTLFLISVPVRGLTGYKERRARQWRYYTLSGSQLLSPVREPEKLHQWLELESFINPIQEWHDDCVAIEGDLVPSKVVSVFKEQVETAIKSCGLTEKLSMQESLGSVVRVAVETSEVQIEVELVPTVEVMNCWPKRARWPRLLQRWPSTECTRCIKYKRHLSTTSNSQTPNSTMAKNKELSKDTRNKIVDLHQAGKTESAIGKQLGVKKSTVGAIIRKWKTYKITDNLPRSGAPRKILPRGVKMITRTVSKNPRTTRRELVNDLQRAGTKVTKATISNTLRRQGLKSCSARRVPLLKPVHVRARLKFAREHLDDPEEDWENVIWSDETKIELFGKNSTCRVWRRKNAELHPKNTSFGFNLMATSNYHWLLSFSRAEQVLLAGIDEDGGCRRKCYRVVRQLKEDVWCLGSKPVITTHHLQFGSLGYTIMGKTADLTVVQKTIIDTLHKEGKPQTFIAKEAGCSQSAVSKHVNRKLSGRKKCGRKRCTTNRENSSLMRIVKQNPFKNLSELHKEWTEAGHQEPPHTDVSRNLVTVVIFLLLSHSWTTERQRSLTWAKEKKNWTVAQWSKVLFSDESKFCISFGNQGPRVWKKGVKLIAQVA</sequence>
<proteinExistence type="predicted"/>
<dbReference type="InterPro" id="IPR002492">
    <property type="entry name" value="Transposase_Tc1-like"/>
</dbReference>
<reference evidence="4" key="1">
    <citation type="submission" date="2023-06" db="EMBL/GenBank/DDBJ databases">
        <title>Male Hemibagrus guttatus genome.</title>
        <authorList>
            <person name="Bian C."/>
        </authorList>
    </citation>
    <scope>NUCLEOTIDE SEQUENCE</scope>
    <source>
        <strain evidence="4">Male_cb2023</strain>
        <tissue evidence="4">Muscle</tissue>
    </source>
</reference>
<evidence type="ECO:0000259" key="1">
    <source>
        <dbReference type="Pfam" id="PF01498"/>
    </source>
</evidence>
<dbReference type="EMBL" id="JAUCMX010000006">
    <property type="protein sequence ID" value="KAK3543850.1"/>
    <property type="molecule type" value="Genomic_DNA"/>
</dbReference>